<dbReference type="Proteomes" id="UP000887540">
    <property type="component" value="Unplaced"/>
</dbReference>
<keyword evidence="9 12" id="KW-0406">Ion transport</keyword>
<evidence type="ECO:0000256" key="10">
    <source>
        <dbReference type="ARBA" id="ARBA00023136"/>
    </source>
</evidence>
<keyword evidence="3 12" id="KW-0813">Transport</keyword>
<keyword evidence="4" id="KW-1003">Cell membrane</keyword>
<dbReference type="PROSITE" id="PS51013">
    <property type="entry name" value="PANNEXIN"/>
    <property type="match status" value="1"/>
</dbReference>
<reference evidence="14" key="1">
    <citation type="submission" date="2022-11" db="UniProtKB">
        <authorList>
            <consortium name="WormBaseParasite"/>
        </authorList>
    </citation>
    <scope>IDENTIFICATION</scope>
</reference>
<comment type="similarity">
    <text evidence="12">Belongs to the pannexin family.</text>
</comment>
<keyword evidence="5 12" id="KW-0812">Transmembrane</keyword>
<evidence type="ECO:0000256" key="6">
    <source>
        <dbReference type="ARBA" id="ARBA00022868"/>
    </source>
</evidence>
<dbReference type="WBParaSite" id="ACRNAN_scaffold912.g31652.t1">
    <property type="protein sequence ID" value="ACRNAN_scaffold912.g31652.t1"/>
    <property type="gene ID" value="ACRNAN_scaffold912.g31652"/>
</dbReference>
<dbReference type="GO" id="GO:0005886">
    <property type="term" value="C:plasma membrane"/>
    <property type="evidence" value="ECO:0007669"/>
    <property type="project" value="UniProtKB-SubCell"/>
</dbReference>
<evidence type="ECO:0000256" key="12">
    <source>
        <dbReference type="RuleBase" id="RU010713"/>
    </source>
</evidence>
<protein>
    <recommendedName>
        <fullName evidence="12">Innexin</fullName>
    </recommendedName>
</protein>
<dbReference type="AlphaFoldDB" id="A0A914ENZ9"/>
<keyword evidence="8 12" id="KW-1133">Transmembrane helix</keyword>
<evidence type="ECO:0000256" key="2">
    <source>
        <dbReference type="ARBA" id="ARBA00004651"/>
    </source>
</evidence>
<keyword evidence="7" id="KW-0965">Cell junction</keyword>
<proteinExistence type="inferred from homology"/>
<evidence type="ECO:0000256" key="5">
    <source>
        <dbReference type="ARBA" id="ARBA00022692"/>
    </source>
</evidence>
<name>A0A914ENZ9_9BILA</name>
<evidence type="ECO:0000313" key="14">
    <source>
        <dbReference type="WBParaSite" id="ACRNAN_scaffold912.g31652.t1"/>
    </source>
</evidence>
<evidence type="ECO:0000256" key="11">
    <source>
        <dbReference type="ARBA" id="ARBA00023303"/>
    </source>
</evidence>
<accession>A0A914ENZ9</accession>
<evidence type="ECO:0000256" key="4">
    <source>
        <dbReference type="ARBA" id="ARBA00022475"/>
    </source>
</evidence>
<evidence type="ECO:0000256" key="1">
    <source>
        <dbReference type="ARBA" id="ARBA00004610"/>
    </source>
</evidence>
<feature type="transmembrane region" description="Helical" evidence="12">
    <location>
        <begin position="39"/>
        <end position="59"/>
    </location>
</feature>
<organism evidence="13 14">
    <name type="scientific">Acrobeloides nanus</name>
    <dbReference type="NCBI Taxonomy" id="290746"/>
    <lineage>
        <taxon>Eukaryota</taxon>
        <taxon>Metazoa</taxon>
        <taxon>Ecdysozoa</taxon>
        <taxon>Nematoda</taxon>
        <taxon>Chromadorea</taxon>
        <taxon>Rhabditida</taxon>
        <taxon>Tylenchina</taxon>
        <taxon>Cephalobomorpha</taxon>
        <taxon>Cephaloboidea</taxon>
        <taxon>Cephalobidae</taxon>
        <taxon>Acrobeloides</taxon>
    </lineage>
</organism>
<gene>
    <name evidence="12" type="primary">inx</name>
</gene>
<dbReference type="PANTHER" id="PTHR11893">
    <property type="entry name" value="INNEXIN"/>
    <property type="match status" value="1"/>
</dbReference>
<evidence type="ECO:0000256" key="9">
    <source>
        <dbReference type="ARBA" id="ARBA00023065"/>
    </source>
</evidence>
<evidence type="ECO:0000313" key="13">
    <source>
        <dbReference type="Proteomes" id="UP000887540"/>
    </source>
</evidence>
<dbReference type="PRINTS" id="PR01262">
    <property type="entry name" value="INNEXIN"/>
</dbReference>
<keyword evidence="10 12" id="KW-0472">Membrane</keyword>
<feature type="transmembrane region" description="Helical" evidence="12">
    <location>
        <begin position="128"/>
        <end position="150"/>
    </location>
</feature>
<dbReference type="GO" id="GO:0005243">
    <property type="term" value="F:gap junction channel activity"/>
    <property type="evidence" value="ECO:0007669"/>
    <property type="project" value="TreeGrafter"/>
</dbReference>
<feature type="transmembrane region" description="Helical" evidence="12">
    <location>
        <begin position="210"/>
        <end position="236"/>
    </location>
</feature>
<dbReference type="GO" id="GO:0034220">
    <property type="term" value="P:monoatomic ion transmembrane transport"/>
    <property type="evidence" value="ECO:0007669"/>
    <property type="project" value="UniProtKB-KW"/>
</dbReference>
<dbReference type="InterPro" id="IPR000990">
    <property type="entry name" value="Innexin"/>
</dbReference>
<keyword evidence="6" id="KW-0303">Gap junction</keyword>
<comment type="function">
    <text evidence="12">Structural component of the gap junctions.</text>
</comment>
<dbReference type="PANTHER" id="PTHR11893:SF46">
    <property type="entry name" value="INNEXIN-12"/>
    <property type="match status" value="1"/>
</dbReference>
<evidence type="ECO:0000256" key="8">
    <source>
        <dbReference type="ARBA" id="ARBA00022989"/>
    </source>
</evidence>
<dbReference type="GO" id="GO:0005921">
    <property type="term" value="C:gap junction"/>
    <property type="evidence" value="ECO:0007669"/>
    <property type="project" value="UniProtKB-SubCell"/>
</dbReference>
<comment type="subcellular location">
    <subcellularLocation>
        <location evidence="1">Cell junction</location>
        <location evidence="1">Gap junction</location>
    </subcellularLocation>
    <subcellularLocation>
        <location evidence="2 12">Cell membrane</location>
        <topology evidence="2 12">Multi-pass membrane protein</topology>
    </subcellularLocation>
</comment>
<feature type="transmembrane region" description="Helical" evidence="12">
    <location>
        <begin position="297"/>
        <end position="322"/>
    </location>
</feature>
<evidence type="ECO:0000256" key="7">
    <source>
        <dbReference type="ARBA" id="ARBA00022949"/>
    </source>
</evidence>
<sequence>MMKITTNNTTTTHRSDDSVNLLGAISPLPDGDLADRLNYCYTTTLLIICSVFISGWSFVGQPIQCWFPAYYRGWWIEYALDYCYVQNTYFLGFTDIKADNFFDFAEHIIPIPKNHTEREDKQLGYYQWVPFVLALQALMFFLPVVIWRAIYNSTGFRVKTICETCSVKSNMEPEERVKNMSIVARFLIYDHDVTSSLGGRIKSHFEGKMVFSAYLLVKMLYALNALFQFLIVKWMLGTDSIFWGLNVARDLVAGREWPETGNFPRVTLCDFSVRVLGNLHRHSVQCVLMINMFNEKIFVFLWFWYCILAIASVWSFLTWLVTSLNERSQINMIAKYLEKIDPHTARSMTRKSQIREFVQRTLRPDGLFLIQLISKNSGDLITCELLTSLWKEYLATERRPPPYDEPPLLSKKPLD</sequence>
<dbReference type="Pfam" id="PF00876">
    <property type="entry name" value="Innexin"/>
    <property type="match status" value="1"/>
</dbReference>
<keyword evidence="11 12" id="KW-0407">Ion channel</keyword>
<keyword evidence="13" id="KW-1185">Reference proteome</keyword>
<evidence type="ECO:0000256" key="3">
    <source>
        <dbReference type="ARBA" id="ARBA00022448"/>
    </source>
</evidence>